<dbReference type="RefSeq" id="WP_211423993.1">
    <property type="nucleotide sequence ID" value="NZ_CP072643.1"/>
</dbReference>
<sequence>MCFAARQTLEAAAEVAALRQENQTLIHDLERYLVTLRGGLGRPGQTDRAGAG</sequence>
<evidence type="ECO:0000313" key="2">
    <source>
        <dbReference type="Proteomes" id="UP000677668"/>
    </source>
</evidence>
<organism evidence="1 2">
    <name type="scientific">Chloracidobacterium sp. N</name>
    <dbReference type="NCBI Taxonomy" id="2821540"/>
    <lineage>
        <taxon>Bacteria</taxon>
        <taxon>Pseudomonadati</taxon>
        <taxon>Acidobacteriota</taxon>
        <taxon>Terriglobia</taxon>
        <taxon>Terriglobales</taxon>
        <taxon>Acidobacteriaceae</taxon>
        <taxon>Chloracidobacterium</taxon>
        <taxon>Chloracidobacterium aggregatum</taxon>
    </lineage>
</organism>
<dbReference type="EMBL" id="CP072643">
    <property type="protein sequence ID" value="QUV95795.1"/>
    <property type="molecule type" value="Genomic_DNA"/>
</dbReference>
<evidence type="ECO:0000313" key="1">
    <source>
        <dbReference type="EMBL" id="QUV95795.1"/>
    </source>
</evidence>
<gene>
    <name evidence="1" type="ORF">J8C05_13365</name>
</gene>
<protein>
    <submittedName>
        <fullName evidence="1">Uncharacterized protein</fullName>
    </submittedName>
</protein>
<dbReference type="Proteomes" id="UP000677668">
    <property type="component" value="Chromosome 2"/>
</dbReference>
<keyword evidence="2" id="KW-1185">Reference proteome</keyword>
<reference evidence="1 2" key="1">
    <citation type="submission" date="2021-03" db="EMBL/GenBank/DDBJ databases">
        <title>Genomic and phenotypic characterization of Chloracidobacterium isolates provides evidence for multiple species.</title>
        <authorList>
            <person name="Saini M.K."/>
            <person name="Costas A.M.G."/>
            <person name="Tank M."/>
            <person name="Bryant D.A."/>
        </authorList>
    </citation>
    <scope>NUCLEOTIDE SEQUENCE [LARGE SCALE GENOMIC DNA]</scope>
    <source>
        <strain evidence="1 2">N</strain>
    </source>
</reference>
<accession>A0ABX8B569</accession>
<proteinExistence type="predicted"/>
<name>A0ABX8B569_9BACT</name>